<dbReference type="eggNOG" id="ENOG5030KZN">
    <property type="taxonomic scope" value="Bacteria"/>
</dbReference>
<sequence length="248" mass="28730">MIMLKDYPILKKAPIAEALIDIRVKLPSDFDIKNLSSIYESIKDQYPEKQERVKSKVKIEPQAEEKVKASKLVIDGYRYVSSDKKQIMQARLDGFTFSRLHPYIKWEELRAEAYRLWQLYRDITSPESITRVAVRYINNLKIPMPIRDFSDYLTAPPTVPEGLPQGVSSFLTRTVIHEPSLGANAIITQALEQVVTDIAPVILDIDVFKLESKGIEEKNVWEIIEKLRHFKNKVFFSSITDNLKEIYK</sequence>
<reference evidence="1 2" key="1">
    <citation type="submission" date="2014-10" db="EMBL/GenBank/DDBJ databases">
        <title>Draft genome of anammox bacterium scalindua brodae, obtained using differential coverage binning of sequence data from two enrichment reactors.</title>
        <authorList>
            <person name="Speth D.R."/>
            <person name="Russ L."/>
            <person name="Kartal B."/>
            <person name="Op den Camp H.J."/>
            <person name="Dutilh B.E."/>
            <person name="Jetten M.S."/>
        </authorList>
    </citation>
    <scope>NUCLEOTIDE SEQUENCE [LARGE SCALE GENOMIC DNA]</scope>
    <source>
        <strain evidence="1">RU1</strain>
    </source>
</reference>
<dbReference type="Proteomes" id="UP000030652">
    <property type="component" value="Unassembled WGS sequence"/>
</dbReference>
<dbReference type="InterPro" id="IPR026349">
    <property type="entry name" value="CHP04255"/>
</dbReference>
<evidence type="ECO:0000313" key="1">
    <source>
        <dbReference type="EMBL" id="KHE90564.1"/>
    </source>
</evidence>
<name>A0A0B0ED02_9BACT</name>
<dbReference type="AlphaFoldDB" id="A0A0B0ED02"/>
<organism evidence="1 2">
    <name type="scientific">Candidatus Scalindua brodae</name>
    <dbReference type="NCBI Taxonomy" id="237368"/>
    <lineage>
        <taxon>Bacteria</taxon>
        <taxon>Pseudomonadati</taxon>
        <taxon>Planctomycetota</taxon>
        <taxon>Candidatus Brocadiia</taxon>
        <taxon>Candidatus Brocadiales</taxon>
        <taxon>Candidatus Scalinduaceae</taxon>
        <taxon>Candidatus Scalindua</taxon>
    </lineage>
</organism>
<evidence type="ECO:0000313" key="2">
    <source>
        <dbReference type="Proteomes" id="UP000030652"/>
    </source>
</evidence>
<proteinExistence type="predicted"/>
<protein>
    <recommendedName>
        <fullName evidence="3">TIGR04255 family protein</fullName>
    </recommendedName>
</protein>
<accession>A0A0B0ED02</accession>
<dbReference type="NCBIfam" id="TIGR04255">
    <property type="entry name" value="sporadTIGR04255"/>
    <property type="match status" value="1"/>
</dbReference>
<dbReference type="EMBL" id="JRYO01000255">
    <property type="protein sequence ID" value="KHE90564.1"/>
    <property type="molecule type" value="Genomic_DNA"/>
</dbReference>
<comment type="caution">
    <text evidence="1">The sequence shown here is derived from an EMBL/GenBank/DDBJ whole genome shotgun (WGS) entry which is preliminary data.</text>
</comment>
<evidence type="ECO:0008006" key="3">
    <source>
        <dbReference type="Google" id="ProtNLM"/>
    </source>
</evidence>
<gene>
    <name evidence="1" type="ORF">SCABRO_03671</name>
</gene>